<dbReference type="CDD" id="cd15631">
    <property type="entry name" value="PHD_PHF23"/>
    <property type="match status" value="1"/>
</dbReference>
<dbReference type="PANTHER" id="PTHR14571:SF8">
    <property type="entry name" value="PHD FINGER PROTEIN 23"/>
    <property type="match status" value="1"/>
</dbReference>
<feature type="region of interest" description="Disordered" evidence="17">
    <location>
        <begin position="1"/>
        <end position="118"/>
    </location>
</feature>
<keyword evidence="10" id="KW-0072">Autophagy</keyword>
<comment type="similarity">
    <text evidence="14">Belongs to the PHF23 family.</text>
</comment>
<dbReference type="SMART" id="SM00249">
    <property type="entry name" value="PHD"/>
    <property type="match status" value="1"/>
</dbReference>
<dbReference type="SUPFAM" id="SSF57903">
    <property type="entry name" value="FYVE/PHD zinc finger"/>
    <property type="match status" value="1"/>
</dbReference>
<gene>
    <name evidence="19" type="primary">PHF23</name>
</gene>
<accession>A0A670J3D9</accession>
<evidence type="ECO:0000256" key="7">
    <source>
        <dbReference type="ARBA" id="ARBA00022776"/>
    </source>
</evidence>
<feature type="compositionally biased region" description="Gly residues" evidence="17">
    <location>
        <begin position="246"/>
        <end position="260"/>
    </location>
</feature>
<evidence type="ECO:0000256" key="5">
    <source>
        <dbReference type="ARBA" id="ARBA00022723"/>
    </source>
</evidence>
<dbReference type="GO" id="GO:0006325">
    <property type="term" value="P:chromatin organization"/>
    <property type="evidence" value="ECO:0007669"/>
    <property type="project" value="UniProtKB-KW"/>
</dbReference>
<dbReference type="PANTHER" id="PTHR14571">
    <property type="entry name" value="HISTONE-LYSINE N-METHYLTRANSFERASE SET-26-RELATED"/>
    <property type="match status" value="1"/>
</dbReference>
<evidence type="ECO:0000256" key="17">
    <source>
        <dbReference type="SAM" id="MobiDB-lite"/>
    </source>
</evidence>
<dbReference type="FunFam" id="3.30.40.10:FF:000039">
    <property type="entry name" value="PHD finger protein 13"/>
    <property type="match status" value="1"/>
</dbReference>
<proteinExistence type="inferred from homology"/>
<evidence type="ECO:0000313" key="19">
    <source>
        <dbReference type="Ensembl" id="ENSPMRP00000018039.1"/>
    </source>
</evidence>
<keyword evidence="9" id="KW-0156">Chromatin regulator</keyword>
<keyword evidence="11" id="KW-0226">DNA condensation</keyword>
<keyword evidence="4" id="KW-0132">Cell division</keyword>
<dbReference type="GO" id="GO:0030261">
    <property type="term" value="P:chromosome condensation"/>
    <property type="evidence" value="ECO:0007669"/>
    <property type="project" value="UniProtKB-KW"/>
</dbReference>
<evidence type="ECO:0000256" key="15">
    <source>
        <dbReference type="ARBA" id="ARBA00055120"/>
    </source>
</evidence>
<dbReference type="InterPro" id="IPR019787">
    <property type="entry name" value="Znf_PHD-finger"/>
</dbReference>
<dbReference type="Proteomes" id="UP000472272">
    <property type="component" value="Chromosome 13"/>
</dbReference>
<evidence type="ECO:0000256" key="6">
    <source>
        <dbReference type="ARBA" id="ARBA00022771"/>
    </source>
</evidence>
<dbReference type="GO" id="GO:0005654">
    <property type="term" value="C:nucleoplasm"/>
    <property type="evidence" value="ECO:0007669"/>
    <property type="project" value="UniProtKB-SubCell"/>
</dbReference>
<keyword evidence="6" id="KW-0863">Zinc-finger</keyword>
<name>A0A670J3D9_PODMU</name>
<dbReference type="Ensembl" id="ENSPMRT00000019191.1">
    <property type="protein sequence ID" value="ENSPMRP00000018039.1"/>
    <property type="gene ID" value="ENSPMRG00000011891.1"/>
</dbReference>
<dbReference type="GO" id="GO:0051301">
    <property type="term" value="P:cell division"/>
    <property type="evidence" value="ECO:0007669"/>
    <property type="project" value="UniProtKB-KW"/>
</dbReference>
<evidence type="ECO:0000256" key="1">
    <source>
        <dbReference type="ARBA" id="ARBA00004496"/>
    </source>
</evidence>
<feature type="region of interest" description="Disordered" evidence="17">
    <location>
        <begin position="212"/>
        <end position="316"/>
    </location>
</feature>
<evidence type="ECO:0000256" key="2">
    <source>
        <dbReference type="ARBA" id="ARBA00004642"/>
    </source>
</evidence>
<dbReference type="GO" id="GO:0031398">
    <property type="term" value="P:positive regulation of protein ubiquitination"/>
    <property type="evidence" value="ECO:0007669"/>
    <property type="project" value="Ensembl"/>
</dbReference>
<dbReference type="GO" id="GO:0006914">
    <property type="term" value="P:autophagy"/>
    <property type="evidence" value="ECO:0007669"/>
    <property type="project" value="UniProtKB-KW"/>
</dbReference>
<dbReference type="InterPro" id="IPR013083">
    <property type="entry name" value="Znf_RING/FYVE/PHD"/>
</dbReference>
<evidence type="ECO:0000256" key="10">
    <source>
        <dbReference type="ARBA" id="ARBA00023006"/>
    </source>
</evidence>
<organism evidence="19 20">
    <name type="scientific">Podarcis muralis</name>
    <name type="common">Wall lizard</name>
    <name type="synonym">Lacerta muralis</name>
    <dbReference type="NCBI Taxonomy" id="64176"/>
    <lineage>
        <taxon>Eukaryota</taxon>
        <taxon>Metazoa</taxon>
        <taxon>Chordata</taxon>
        <taxon>Craniata</taxon>
        <taxon>Vertebrata</taxon>
        <taxon>Euteleostomi</taxon>
        <taxon>Lepidosauria</taxon>
        <taxon>Squamata</taxon>
        <taxon>Bifurcata</taxon>
        <taxon>Unidentata</taxon>
        <taxon>Episquamata</taxon>
        <taxon>Laterata</taxon>
        <taxon>Lacertibaenia</taxon>
        <taxon>Lacertidae</taxon>
        <taxon>Podarcis</taxon>
    </lineage>
</organism>
<dbReference type="GO" id="GO:0005829">
    <property type="term" value="C:cytosol"/>
    <property type="evidence" value="ECO:0007669"/>
    <property type="project" value="Ensembl"/>
</dbReference>
<dbReference type="OMA" id="CRDMRRS"/>
<feature type="compositionally biased region" description="Basic residues" evidence="17">
    <location>
        <begin position="266"/>
        <end position="288"/>
    </location>
</feature>
<evidence type="ECO:0000256" key="13">
    <source>
        <dbReference type="ARBA" id="ARBA00023306"/>
    </source>
</evidence>
<reference evidence="19" key="2">
    <citation type="submission" date="2025-08" db="UniProtKB">
        <authorList>
            <consortium name="Ensembl"/>
        </authorList>
    </citation>
    <scope>IDENTIFICATION</scope>
</reference>
<keyword evidence="3" id="KW-0963">Cytoplasm</keyword>
<evidence type="ECO:0000256" key="12">
    <source>
        <dbReference type="ARBA" id="ARBA00023242"/>
    </source>
</evidence>
<keyword evidence="5" id="KW-0479">Metal-binding</keyword>
<comment type="function">
    <text evidence="15">Modulates chromatin structure and DNA damage response by regulating key determinants of chromatin compaction and DNA damage response. Binds H3K4me3-containing chromatin and promotes DNA condensation by recruiting corepressors such as TRIM28 and H3K9 methyltransferase SETDB1. Required for normal chromosome condensation during the early stages of mitosis. Required for normal chromosome separation during mitosis. Increases both chromatin-associated levels and activity of H3K9 methyltransferases, such as SETDB1, thus enhancing H3K9 trimethylation. Essential for testicular stem-cell differentiation and sustained spermatogenesis.</text>
</comment>
<evidence type="ECO:0000256" key="14">
    <source>
        <dbReference type="ARBA" id="ARBA00037988"/>
    </source>
</evidence>
<dbReference type="InterPro" id="IPR001965">
    <property type="entry name" value="Znf_PHD"/>
</dbReference>
<keyword evidence="20" id="KW-1185">Reference proteome</keyword>
<dbReference type="GO" id="GO:1901097">
    <property type="term" value="P:negative regulation of autophagosome maturation"/>
    <property type="evidence" value="ECO:0007669"/>
    <property type="project" value="Ensembl"/>
</dbReference>
<keyword evidence="13" id="KW-0131">Cell cycle</keyword>
<dbReference type="Gene3D" id="3.30.40.10">
    <property type="entry name" value="Zinc/RING finger domain, C3HC4 (zinc finger)"/>
    <property type="match status" value="1"/>
</dbReference>
<protein>
    <recommendedName>
        <fullName evidence="16">PHD finger protein 13</fullName>
    </recommendedName>
</protein>
<dbReference type="GO" id="GO:1902902">
    <property type="term" value="P:negative regulation of autophagosome assembly"/>
    <property type="evidence" value="ECO:0007669"/>
    <property type="project" value="Ensembl"/>
</dbReference>
<evidence type="ECO:0000256" key="16">
    <source>
        <dbReference type="ARBA" id="ARBA00068751"/>
    </source>
</evidence>
<reference evidence="19 20" key="1">
    <citation type="journal article" date="2019" name="Proc. Natl. Acad. Sci. U.S.A.">
        <title>Regulatory changes in pterin and carotenoid genes underlie balanced color polymorphisms in the wall lizard.</title>
        <authorList>
            <person name="Andrade P."/>
            <person name="Pinho C."/>
            <person name="Perez I de Lanuza G."/>
            <person name="Afonso S."/>
            <person name="Brejcha J."/>
            <person name="Rubin C.J."/>
            <person name="Wallerman O."/>
            <person name="Pereira P."/>
            <person name="Sabatino S.J."/>
            <person name="Bellati A."/>
            <person name="Pellitteri-Rosa D."/>
            <person name="Bosakova Z."/>
            <person name="Bunikis I."/>
            <person name="Carretero M.A."/>
            <person name="Feiner N."/>
            <person name="Marsik P."/>
            <person name="Pauperio F."/>
            <person name="Salvi D."/>
            <person name="Soler L."/>
            <person name="While G.M."/>
            <person name="Uller T."/>
            <person name="Font E."/>
            <person name="Andersson L."/>
            <person name="Carneiro M."/>
        </authorList>
    </citation>
    <scope>NUCLEOTIDE SEQUENCE</scope>
</reference>
<evidence type="ECO:0000259" key="18">
    <source>
        <dbReference type="SMART" id="SM00249"/>
    </source>
</evidence>
<evidence type="ECO:0000256" key="11">
    <source>
        <dbReference type="ARBA" id="ARBA00023067"/>
    </source>
</evidence>
<evidence type="ECO:0000256" key="8">
    <source>
        <dbReference type="ARBA" id="ARBA00022833"/>
    </source>
</evidence>
<feature type="region of interest" description="Disordered" evidence="17">
    <location>
        <begin position="339"/>
        <end position="361"/>
    </location>
</feature>
<feature type="compositionally biased region" description="Gly residues" evidence="17">
    <location>
        <begin position="53"/>
        <end position="63"/>
    </location>
</feature>
<reference evidence="19" key="3">
    <citation type="submission" date="2025-09" db="UniProtKB">
        <authorList>
            <consortium name="Ensembl"/>
        </authorList>
    </citation>
    <scope>IDENTIFICATION</scope>
</reference>
<evidence type="ECO:0000256" key="4">
    <source>
        <dbReference type="ARBA" id="ARBA00022618"/>
    </source>
</evidence>
<feature type="compositionally biased region" description="Gly residues" evidence="17">
    <location>
        <begin position="1"/>
        <end position="27"/>
    </location>
</feature>
<sequence>MLWGGGGGEGRGLAVGLLREGGGSGGVGRHRRARREEEEEEEGLPAAAAGLWEGLGGLGGAGGFPSPAAVAGTGGAERRPAGWLGRGPAMAEPSPEDPPPNLKPETQSHQPPEKRRRTIEDFNKFCSFVLAYAGYIPSSKEENDWTPSGSNSPIRPESVVDSDGWESTHSDLHTIETFVKKAKSSKKKAAFRRLKSDSSLLEKMKLKDSLFDLDPVGKQQQPPLAGPKGALDKKKDKRNRKSVLDAGGGAKRNRGGGGDPVGEKRSRIKKSKKRKLKKAERSEKKHKASLSETDSEEEEGAAVAPRRPRGEEGSATAALVSVQAPPELLAASFPIKLEDTEGKGGISTETSQDGEGSSSEGEMRVMDEDIMVESGDDSWDLITCYCQKPFAGRPMIECNQCGTWIHLSCAKIKKTNVPDIFYCQKCKEGSRKLPLLPPPAVPSATVAVASRGGGEP</sequence>
<dbReference type="GeneTree" id="ENSGT00530000063882"/>
<evidence type="ECO:0000313" key="20">
    <source>
        <dbReference type="Proteomes" id="UP000472272"/>
    </source>
</evidence>
<comment type="subcellular location">
    <subcellularLocation>
        <location evidence="1">Cytoplasm</location>
    </subcellularLocation>
    <subcellularLocation>
        <location evidence="2">Nucleus</location>
        <location evidence="2">Nucleoplasm</location>
    </subcellularLocation>
</comment>
<keyword evidence="7" id="KW-0498">Mitosis</keyword>
<keyword evidence="12" id="KW-0539">Nucleus</keyword>
<dbReference type="GO" id="GO:0008270">
    <property type="term" value="F:zinc ion binding"/>
    <property type="evidence" value="ECO:0007669"/>
    <property type="project" value="UniProtKB-KW"/>
</dbReference>
<dbReference type="AlphaFoldDB" id="A0A670J3D9"/>
<dbReference type="InterPro" id="IPR011011">
    <property type="entry name" value="Znf_FYVE_PHD"/>
</dbReference>
<feature type="region of interest" description="Disordered" evidence="17">
    <location>
        <begin position="139"/>
        <end position="167"/>
    </location>
</feature>
<keyword evidence="8" id="KW-0862">Zinc</keyword>
<evidence type="ECO:0000256" key="3">
    <source>
        <dbReference type="ARBA" id="ARBA00022490"/>
    </source>
</evidence>
<feature type="domain" description="Zinc finger PHD-type" evidence="18">
    <location>
        <begin position="383"/>
        <end position="427"/>
    </location>
</feature>
<evidence type="ECO:0000256" key="9">
    <source>
        <dbReference type="ARBA" id="ARBA00022853"/>
    </source>
</evidence>
<dbReference type="Pfam" id="PF00628">
    <property type="entry name" value="PHD"/>
    <property type="match status" value="1"/>
</dbReference>